<reference evidence="3 4" key="1">
    <citation type="submission" date="2021-11" db="EMBL/GenBank/DDBJ databases">
        <title>Genomic of Niabella pedocola.</title>
        <authorList>
            <person name="Wu T."/>
        </authorList>
    </citation>
    <scope>NUCLEOTIDE SEQUENCE [LARGE SCALE GENOMIC DNA]</scope>
    <source>
        <strain evidence="3 4">JCM 31011</strain>
    </source>
</reference>
<dbReference type="SUPFAM" id="SSF56935">
    <property type="entry name" value="Porins"/>
    <property type="match status" value="1"/>
</dbReference>
<dbReference type="Gene3D" id="2.170.130.10">
    <property type="entry name" value="TonB-dependent receptor, plug domain"/>
    <property type="match status" value="1"/>
</dbReference>
<organism evidence="3 4">
    <name type="scientific">Niabella pedocola</name>
    <dbReference type="NCBI Taxonomy" id="1752077"/>
    <lineage>
        <taxon>Bacteria</taxon>
        <taxon>Pseudomonadati</taxon>
        <taxon>Bacteroidota</taxon>
        <taxon>Chitinophagia</taxon>
        <taxon>Chitinophagales</taxon>
        <taxon>Chitinophagaceae</taxon>
        <taxon>Niabella</taxon>
    </lineage>
</organism>
<sequence length="1057" mass="117195">MGLLIALPMLSHSQTGKINATGTVVDSTGSLLMGVTVSTANNKKMTSTDVNGKFILEVDSGTVIHFSLVGYQPEQVTITPAHTTVALTMRQITSGMDEVVVTALGRKQLRESVVGSVVTIKPENLRIPASNLTNAIVGQAAGIIGFQSSGQPGLDNSNFFIRGVTTFGYRADPLILIDNIEVGKDDLARLQVNDLESFTILKDASATSLYGARGANGVILVTTKSGKTGKAQINLVLENTLSTPTSTIKLADPVTYMKMYNEATVTRDPTLAPPFSADKIHNTQLTLDHTPGSNPYVYPAVDWLDLLFKKSSYTQRANLNVSGGTDFAHYFISGSYSNDNGSLKSDPANSFKNRLRFTTYQLRTNIDFNLSKTTVLTTQLWGIFNDYTGPLTNDASYSVDLYNVATHTSPVLFPPYYAPDSANLLTQHILFGNAFGSNMNSVGYGNPYAQMLRGYKRFSTSNMTATMKLNQKLNFITPGLVFDGFVTIKRYGYFDNTMAYNPFYYTIPDGGYDIGTNQYTLQWINNTPGAATEYLVYYPGNKDASAYVHFQGRLDYTKRMGDHEVGATVNIIRLQQLNANGIDPNTRQPSLPYALPYRNINFAGEASYAFKSRYFLRFNFGYNGSERFDESHRYGFFPTIGASWVVSKEKFWGDGLAKLISSFKLRSSFGYTGNDQVGSQRFFYLSDVNLAAGNGAAFGINNGYGRPGVRINNYENKAVTWERGLKFNGAAEITLFKKIDLIAEYWKERRSDILMQRNIPSSTGLEAAVFANVGVVDANGWDLTANYNQVFSDRLSISFMSNLTYSQAIHTNYEEPAYLTEPWRRRTGSIVGQPFGYVAERLFVDDKEAASSPMQNFGTLAPRGGDIKYRDINGDGQITVADMVPIGFPSTPQVSYGFGASIRYLSFDLGFRFQGNARTSLFIRPYDISPFVAGDAQVLQSVADDYWSESNQNLYAFYPRLGVNYNSVVNNLQSSTWWMRKGDFLRLKLVELGYSMPNHLARRIGLKNCRIYVNGSNLFLFSGFKLWDVEQKNSDGTGNGFLYPLQKAFNLGFNITL</sequence>
<dbReference type="NCBIfam" id="TIGR04056">
    <property type="entry name" value="OMP_RagA_SusC"/>
    <property type="match status" value="1"/>
</dbReference>
<protein>
    <submittedName>
        <fullName evidence="3">TonB-dependent receptor</fullName>
    </submittedName>
</protein>
<keyword evidence="1" id="KW-0472">Membrane</keyword>
<proteinExistence type="inferred from homology"/>
<evidence type="ECO:0000259" key="2">
    <source>
        <dbReference type="Pfam" id="PF07715"/>
    </source>
</evidence>
<dbReference type="InterPro" id="IPR008969">
    <property type="entry name" value="CarboxyPept-like_regulatory"/>
</dbReference>
<name>A0ABS8PVC9_9BACT</name>
<dbReference type="PROSITE" id="PS52016">
    <property type="entry name" value="TONB_DEPENDENT_REC_3"/>
    <property type="match status" value="1"/>
</dbReference>
<comment type="subcellular location">
    <subcellularLocation>
        <location evidence="1">Cell outer membrane</location>
        <topology evidence="1">Multi-pass membrane protein</topology>
    </subcellularLocation>
</comment>
<dbReference type="InterPro" id="IPR023996">
    <property type="entry name" value="TonB-dep_OMP_SusC/RagA"/>
</dbReference>
<keyword evidence="1" id="KW-0813">Transport</keyword>
<dbReference type="SUPFAM" id="SSF49464">
    <property type="entry name" value="Carboxypeptidase regulatory domain-like"/>
    <property type="match status" value="1"/>
</dbReference>
<dbReference type="Proteomes" id="UP001199816">
    <property type="component" value="Unassembled WGS sequence"/>
</dbReference>
<dbReference type="Gene3D" id="2.60.40.1120">
    <property type="entry name" value="Carboxypeptidase-like, regulatory domain"/>
    <property type="match status" value="1"/>
</dbReference>
<keyword evidence="1" id="KW-0998">Cell outer membrane</keyword>
<accession>A0ABS8PVC9</accession>
<evidence type="ECO:0000256" key="1">
    <source>
        <dbReference type="PROSITE-ProRule" id="PRU01360"/>
    </source>
</evidence>
<dbReference type="InterPro" id="IPR037066">
    <property type="entry name" value="Plug_dom_sf"/>
</dbReference>
<keyword evidence="4" id="KW-1185">Reference proteome</keyword>
<keyword evidence="1" id="KW-0812">Transmembrane</keyword>
<dbReference type="InterPro" id="IPR018247">
    <property type="entry name" value="EF_Hand_1_Ca_BS"/>
</dbReference>
<feature type="domain" description="TonB-dependent receptor plug" evidence="2">
    <location>
        <begin position="112"/>
        <end position="218"/>
    </location>
</feature>
<dbReference type="InterPro" id="IPR023997">
    <property type="entry name" value="TonB-dep_OMP_SusC/RagA_CS"/>
</dbReference>
<keyword evidence="1" id="KW-1134">Transmembrane beta strand</keyword>
<evidence type="ECO:0000313" key="3">
    <source>
        <dbReference type="EMBL" id="MCD2423861.1"/>
    </source>
</evidence>
<dbReference type="PROSITE" id="PS00018">
    <property type="entry name" value="EF_HAND_1"/>
    <property type="match status" value="1"/>
</dbReference>
<dbReference type="RefSeq" id="WP_231005119.1">
    <property type="nucleotide sequence ID" value="NZ_JAJNEC010000005.1"/>
</dbReference>
<gene>
    <name evidence="3" type="ORF">LQ567_13880</name>
</gene>
<dbReference type="InterPro" id="IPR012910">
    <property type="entry name" value="Plug_dom"/>
</dbReference>
<dbReference type="Pfam" id="PF07715">
    <property type="entry name" value="Plug"/>
    <property type="match status" value="1"/>
</dbReference>
<dbReference type="NCBIfam" id="TIGR04057">
    <property type="entry name" value="SusC_RagA_signa"/>
    <property type="match status" value="1"/>
</dbReference>
<dbReference type="InterPro" id="IPR039426">
    <property type="entry name" value="TonB-dep_rcpt-like"/>
</dbReference>
<dbReference type="Pfam" id="PF13715">
    <property type="entry name" value="CarbopepD_reg_2"/>
    <property type="match status" value="1"/>
</dbReference>
<dbReference type="EMBL" id="JAJNEC010000005">
    <property type="protein sequence ID" value="MCD2423861.1"/>
    <property type="molecule type" value="Genomic_DNA"/>
</dbReference>
<keyword evidence="3" id="KW-0675">Receptor</keyword>
<comment type="similarity">
    <text evidence="1">Belongs to the TonB-dependent receptor family.</text>
</comment>
<comment type="caution">
    <text evidence="3">The sequence shown here is derived from an EMBL/GenBank/DDBJ whole genome shotgun (WGS) entry which is preliminary data.</text>
</comment>
<evidence type="ECO:0000313" key="4">
    <source>
        <dbReference type="Proteomes" id="UP001199816"/>
    </source>
</evidence>